<accession>A0A1G9TZT1</accession>
<dbReference type="AlphaFoldDB" id="A0A1G9TZT1"/>
<gene>
    <name evidence="1" type="ORF">SAMN04515677_11430</name>
</gene>
<reference evidence="1 2" key="1">
    <citation type="submission" date="2016-10" db="EMBL/GenBank/DDBJ databases">
        <authorList>
            <person name="de Groot N.N."/>
        </authorList>
    </citation>
    <scope>NUCLEOTIDE SEQUENCE [LARGE SCALE GENOMIC DNA]</scope>
    <source>
        <strain evidence="1 2">DSM 797</strain>
    </source>
</reference>
<dbReference type="Proteomes" id="UP000199068">
    <property type="component" value="Unassembled WGS sequence"/>
</dbReference>
<evidence type="ECO:0000313" key="2">
    <source>
        <dbReference type="Proteomes" id="UP000199068"/>
    </source>
</evidence>
<evidence type="ECO:0000313" key="1">
    <source>
        <dbReference type="EMBL" id="SDM53111.1"/>
    </source>
</evidence>
<dbReference type="EMBL" id="FNGW01000014">
    <property type="protein sequence ID" value="SDM53111.1"/>
    <property type="molecule type" value="Genomic_DNA"/>
</dbReference>
<name>A0A1G9TZT1_9FIRM</name>
<evidence type="ECO:0008006" key="3">
    <source>
        <dbReference type="Google" id="ProtNLM"/>
    </source>
</evidence>
<organism evidence="1 2">
    <name type="scientific">Romboutsia lituseburensis DSM 797</name>
    <dbReference type="NCBI Taxonomy" id="1121325"/>
    <lineage>
        <taxon>Bacteria</taxon>
        <taxon>Bacillati</taxon>
        <taxon>Bacillota</taxon>
        <taxon>Clostridia</taxon>
        <taxon>Peptostreptococcales</taxon>
        <taxon>Peptostreptococcaceae</taxon>
        <taxon>Romboutsia</taxon>
    </lineage>
</organism>
<proteinExistence type="predicted"/>
<protein>
    <recommendedName>
        <fullName evidence="3">Bacteriophage lambda head decoration protein D</fullName>
    </recommendedName>
</protein>
<dbReference type="RefSeq" id="WP_092727720.1">
    <property type="nucleotide sequence ID" value="NZ_FNGW01000014.1"/>
</dbReference>
<dbReference type="STRING" id="1121325.SAMN04515677_11430"/>
<sequence length="103" mass="11131">MAKIRVTEYSNRKEILKYDHYVSEAIVLTQANSTTVDGKKIVKAGTILPANNATAKGVVLYDVDVTNGDEVGSLVIHGFIDKSKLPVQPDSAAITALPMIKFI</sequence>
<keyword evidence="2" id="KW-1185">Reference proteome</keyword>